<dbReference type="GO" id="GO:0008930">
    <property type="term" value="F:methylthioadenosine nucleosidase activity"/>
    <property type="evidence" value="ECO:0007669"/>
    <property type="project" value="TreeGrafter"/>
</dbReference>
<gene>
    <name evidence="1" type="ORF">CWS72_05145</name>
</gene>
<dbReference type="PANTHER" id="PTHR46832">
    <property type="entry name" value="5'-METHYLTHIOADENOSINE/S-ADENOSYLHOMOCYSTEINE NUCLEOSIDASE"/>
    <property type="match status" value="1"/>
</dbReference>
<dbReference type="InterPro" id="IPR035994">
    <property type="entry name" value="Nucleoside_phosphorylase_sf"/>
</dbReference>
<comment type="caution">
    <text evidence="1">The sequence shown here is derived from an EMBL/GenBank/DDBJ whole genome shotgun (WGS) entry which is preliminary data.</text>
</comment>
<accession>A0A2N3PYH1</accession>
<organism evidence="1 2">
    <name type="scientific">Telmatospirillum siberiense</name>
    <dbReference type="NCBI Taxonomy" id="382514"/>
    <lineage>
        <taxon>Bacteria</taxon>
        <taxon>Pseudomonadati</taxon>
        <taxon>Pseudomonadota</taxon>
        <taxon>Alphaproteobacteria</taxon>
        <taxon>Rhodospirillales</taxon>
        <taxon>Rhodospirillaceae</taxon>
        <taxon>Telmatospirillum</taxon>
    </lineage>
</organism>
<reference evidence="2" key="1">
    <citation type="submission" date="2017-12" db="EMBL/GenBank/DDBJ databases">
        <title>Draft genome sequence of Telmatospirillum siberiense 26-4b1T, an acidotolerant peatland alphaproteobacterium potentially involved in sulfur cycling.</title>
        <authorList>
            <person name="Hausmann B."/>
            <person name="Pjevac P."/>
            <person name="Schreck K."/>
            <person name="Herbold C.W."/>
            <person name="Daims H."/>
            <person name="Wagner M."/>
            <person name="Pester M."/>
            <person name="Loy A."/>
        </authorList>
    </citation>
    <scope>NUCLEOTIDE SEQUENCE [LARGE SCALE GENOMIC DNA]</scope>
    <source>
        <strain evidence="2">26-4b1</strain>
    </source>
</reference>
<dbReference type="AlphaFoldDB" id="A0A2N3PYH1"/>
<dbReference type="Proteomes" id="UP000233293">
    <property type="component" value="Unassembled WGS sequence"/>
</dbReference>
<dbReference type="RefSeq" id="WP_101249512.1">
    <property type="nucleotide sequence ID" value="NZ_PIUM01000004.1"/>
</dbReference>
<dbReference type="GO" id="GO:0008782">
    <property type="term" value="F:adenosylhomocysteine nucleosidase activity"/>
    <property type="evidence" value="ECO:0007669"/>
    <property type="project" value="TreeGrafter"/>
</dbReference>
<evidence type="ECO:0000313" key="1">
    <source>
        <dbReference type="EMBL" id="PKU25457.1"/>
    </source>
</evidence>
<keyword evidence="2" id="KW-1185">Reference proteome</keyword>
<evidence type="ECO:0000313" key="2">
    <source>
        <dbReference type="Proteomes" id="UP000233293"/>
    </source>
</evidence>
<dbReference type="Gene3D" id="3.40.50.1580">
    <property type="entry name" value="Nucleoside phosphorylase domain"/>
    <property type="match status" value="1"/>
</dbReference>
<dbReference type="SUPFAM" id="SSF53167">
    <property type="entry name" value="Purine and uridine phosphorylases"/>
    <property type="match status" value="1"/>
</dbReference>
<dbReference type="OrthoDB" id="8456624at2"/>
<sequence length="502" mass="54259">MSKQPIDIICSKVALDNNYVLLLTTNSVEQDAVRAVLADDAPAIIYHDCRGARIGRIGSRFCIHLNGSAGAQGRDSIGSICRWITQPPRPQPQLVIIVGFAWGNPERVEANDILVSSQIQNINYLSVKQGERSRRAVPCKSPLSSIDNCIVLLPDLTNGGKILTGALASAELYLADDDERDDIIAQLPEILGGEMEAFDVVRDLEIPWLLVKAISDDGGHEVGRERQSNAAQAAASLIAPVLDALTQEYQLAEPRHDPAADRLTDALIGQAIRISRPAGERNAIMDAMNAQVPQLIQRLSGYASDRDADGILAEVLAVAIAELAQNAFIHGDASYANCSFTETCVTLTDDGTAYSPLDLAGTRGGASAWKELDQIFLQQGKITLSQSSTKHRGNIYKFVLALLDTEIRNAKRNCMLVPSGFKGGAAAPAFAFNADCETLFYEAGDVYTCSKKQSVHPELISLLQAGKSLLISCRDQRQVQIYQGALSEFAGPKLRIFVASRL</sequence>
<protein>
    <recommendedName>
        <fullName evidence="3">Nucleoside phosphorylase domain-containing protein</fullName>
    </recommendedName>
</protein>
<proteinExistence type="predicted"/>
<dbReference type="GO" id="GO:0019284">
    <property type="term" value="P:L-methionine salvage from S-adenosylmethionine"/>
    <property type="evidence" value="ECO:0007669"/>
    <property type="project" value="TreeGrafter"/>
</dbReference>
<dbReference type="EMBL" id="PIUM01000004">
    <property type="protein sequence ID" value="PKU25457.1"/>
    <property type="molecule type" value="Genomic_DNA"/>
</dbReference>
<evidence type="ECO:0008006" key="3">
    <source>
        <dbReference type="Google" id="ProtNLM"/>
    </source>
</evidence>
<name>A0A2N3PYH1_9PROT</name>
<dbReference type="GO" id="GO:0005829">
    <property type="term" value="C:cytosol"/>
    <property type="evidence" value="ECO:0007669"/>
    <property type="project" value="TreeGrafter"/>
</dbReference>
<dbReference type="PANTHER" id="PTHR46832:SF1">
    <property type="entry name" value="5'-METHYLTHIOADENOSINE_S-ADENOSYLHOMOCYSTEINE NUCLEOSIDASE"/>
    <property type="match status" value="1"/>
</dbReference>
<dbReference type="GO" id="GO:0009116">
    <property type="term" value="P:nucleoside metabolic process"/>
    <property type="evidence" value="ECO:0007669"/>
    <property type="project" value="InterPro"/>
</dbReference>